<dbReference type="SUPFAM" id="SSF53187">
    <property type="entry name" value="Zn-dependent exopeptidases"/>
    <property type="match status" value="1"/>
</dbReference>
<dbReference type="Proteomes" id="UP000580839">
    <property type="component" value="Unassembled WGS sequence"/>
</dbReference>
<dbReference type="GO" id="GO:0030288">
    <property type="term" value="C:outer membrane-bounded periplasmic space"/>
    <property type="evidence" value="ECO:0007669"/>
    <property type="project" value="TreeGrafter"/>
</dbReference>
<proteinExistence type="predicted"/>
<dbReference type="InterPro" id="IPR050695">
    <property type="entry name" value="N-acetylmuramoyl_amidase_3"/>
</dbReference>
<dbReference type="PANTHER" id="PTHR30404:SF0">
    <property type="entry name" value="N-ACETYLMURAMOYL-L-ALANINE AMIDASE AMIC"/>
    <property type="match status" value="1"/>
</dbReference>
<dbReference type="PANTHER" id="PTHR30404">
    <property type="entry name" value="N-ACETYLMURAMOYL-L-ALANINE AMIDASE"/>
    <property type="match status" value="1"/>
</dbReference>
<dbReference type="GO" id="GO:0008745">
    <property type="term" value="F:N-acetylmuramoyl-L-alanine amidase activity"/>
    <property type="evidence" value="ECO:0007669"/>
    <property type="project" value="InterPro"/>
</dbReference>
<organism evidence="3 4">
    <name type="scientific">Eiseniibacteriota bacterium</name>
    <dbReference type="NCBI Taxonomy" id="2212470"/>
    <lineage>
        <taxon>Bacteria</taxon>
        <taxon>Candidatus Eiseniibacteriota</taxon>
    </lineage>
</organism>
<protein>
    <submittedName>
        <fullName evidence="3">N-acetylmuramoyl-L-alanine amidase</fullName>
    </submittedName>
</protein>
<reference evidence="3 4" key="1">
    <citation type="submission" date="2020-04" db="EMBL/GenBank/DDBJ databases">
        <title>Metagenomic profiling of ammonia- and methane-oxidizing microorganisms in a Dutch drinking water treatment plant.</title>
        <authorList>
            <person name="Poghosyan L."/>
            <person name="Leucker S."/>
        </authorList>
    </citation>
    <scope>NUCLEOTIDE SEQUENCE [LARGE SCALE GENOMIC DNA]</scope>
    <source>
        <strain evidence="3">S-RSF-IL-03</strain>
    </source>
</reference>
<evidence type="ECO:0000313" key="4">
    <source>
        <dbReference type="Proteomes" id="UP000580839"/>
    </source>
</evidence>
<evidence type="ECO:0000259" key="2">
    <source>
        <dbReference type="SMART" id="SM00646"/>
    </source>
</evidence>
<dbReference type="Pfam" id="PF01520">
    <property type="entry name" value="Amidase_3"/>
    <property type="match status" value="1"/>
</dbReference>
<gene>
    <name evidence="3" type="ORF">HOP12_08935</name>
</gene>
<dbReference type="SMART" id="SM00646">
    <property type="entry name" value="Ami_3"/>
    <property type="match status" value="1"/>
</dbReference>
<dbReference type="Gene3D" id="3.40.630.40">
    <property type="entry name" value="Zn-dependent exopeptidases"/>
    <property type="match status" value="1"/>
</dbReference>
<name>A0A849SEW7_UNCEI</name>
<feature type="domain" description="MurNAc-LAA" evidence="2">
    <location>
        <begin position="103"/>
        <end position="216"/>
    </location>
</feature>
<accession>A0A849SEW7</accession>
<dbReference type="AlphaFoldDB" id="A0A849SEW7"/>
<dbReference type="GO" id="GO:0009253">
    <property type="term" value="P:peptidoglycan catabolic process"/>
    <property type="evidence" value="ECO:0007669"/>
    <property type="project" value="InterPro"/>
</dbReference>
<sequence>MAADSALARPHPGYDALRESLDSLDSSELRGRRIAIDPGHGGFFRGSIGVNGLTESEANLAVSLRLRERLVAHGASVFLTRETDHDFLVAGDSALRSDLAERMRRANAFDPELFVSVHHNADPAGRHDQNETQTYYRFDDDGPSLDAAQDVHRALVRNVGIAAQRVIPGNYFVLRSSAAPALLTETSFLTNPDVEARLRDPKAIAIEAEALAIGIARYFARPRPVVDRFVARVAAIELADSARTDGDPVLTARLRGATDAIHWTVDGARQTPARFGDSLAWLPPAPWTHGWHDARLSARLAGAGSTRERRVRFFVAKPIARLQVEPADALDDDAKRIAVRIELRDAWDAAPRDSGLVEVRRRSGVGIVPALQRVTIRDGVGFAYLT</sequence>
<keyword evidence="1" id="KW-0378">Hydrolase</keyword>
<dbReference type="CDD" id="cd02696">
    <property type="entry name" value="MurNAc-LAA"/>
    <property type="match status" value="1"/>
</dbReference>
<feature type="non-terminal residue" evidence="3">
    <location>
        <position position="386"/>
    </location>
</feature>
<comment type="caution">
    <text evidence="3">The sequence shown here is derived from an EMBL/GenBank/DDBJ whole genome shotgun (WGS) entry which is preliminary data.</text>
</comment>
<dbReference type="EMBL" id="JABFRW010000105">
    <property type="protein sequence ID" value="NOT34278.1"/>
    <property type="molecule type" value="Genomic_DNA"/>
</dbReference>
<evidence type="ECO:0000256" key="1">
    <source>
        <dbReference type="ARBA" id="ARBA00022801"/>
    </source>
</evidence>
<dbReference type="InterPro" id="IPR002508">
    <property type="entry name" value="MurNAc-LAA_cat"/>
</dbReference>
<evidence type="ECO:0000313" key="3">
    <source>
        <dbReference type="EMBL" id="NOT34278.1"/>
    </source>
</evidence>